<keyword evidence="3" id="KW-1185">Reference proteome</keyword>
<protein>
    <submittedName>
        <fullName evidence="2">Uncharacterized protein</fullName>
    </submittedName>
</protein>
<gene>
    <name evidence="2" type="ORF">GWK47_045197</name>
</gene>
<comment type="caution">
    <text evidence="2">The sequence shown here is derived from an EMBL/GenBank/DDBJ whole genome shotgun (WGS) entry which is preliminary data.</text>
</comment>
<name>A0A8J4Y7I1_CHIOP</name>
<organism evidence="2 3">
    <name type="scientific">Chionoecetes opilio</name>
    <name type="common">Atlantic snow crab</name>
    <name type="synonym">Cancer opilio</name>
    <dbReference type="NCBI Taxonomy" id="41210"/>
    <lineage>
        <taxon>Eukaryota</taxon>
        <taxon>Metazoa</taxon>
        <taxon>Ecdysozoa</taxon>
        <taxon>Arthropoda</taxon>
        <taxon>Crustacea</taxon>
        <taxon>Multicrustacea</taxon>
        <taxon>Malacostraca</taxon>
        <taxon>Eumalacostraca</taxon>
        <taxon>Eucarida</taxon>
        <taxon>Decapoda</taxon>
        <taxon>Pleocyemata</taxon>
        <taxon>Brachyura</taxon>
        <taxon>Eubrachyura</taxon>
        <taxon>Majoidea</taxon>
        <taxon>Majidae</taxon>
        <taxon>Chionoecetes</taxon>
    </lineage>
</organism>
<dbReference type="EMBL" id="JACEEZ010010088">
    <property type="protein sequence ID" value="KAG0722047.1"/>
    <property type="molecule type" value="Genomic_DNA"/>
</dbReference>
<feature type="compositionally biased region" description="Basic and acidic residues" evidence="1">
    <location>
        <begin position="23"/>
        <end position="39"/>
    </location>
</feature>
<evidence type="ECO:0000256" key="1">
    <source>
        <dbReference type="SAM" id="MobiDB-lite"/>
    </source>
</evidence>
<feature type="compositionally biased region" description="Basic and acidic residues" evidence="1">
    <location>
        <begin position="88"/>
        <end position="102"/>
    </location>
</feature>
<evidence type="ECO:0000313" key="3">
    <source>
        <dbReference type="Proteomes" id="UP000770661"/>
    </source>
</evidence>
<proteinExistence type="predicted"/>
<evidence type="ECO:0000313" key="2">
    <source>
        <dbReference type="EMBL" id="KAG0722047.1"/>
    </source>
</evidence>
<feature type="compositionally biased region" description="Basic residues" evidence="1">
    <location>
        <begin position="66"/>
        <end position="76"/>
    </location>
</feature>
<feature type="region of interest" description="Disordered" evidence="1">
    <location>
        <begin position="1"/>
        <end position="108"/>
    </location>
</feature>
<sequence length="108" mass="12428">MKMIPEGTISRWIEEDEDGDDPYDGHLSHSQRLGEHENRQCGTSGEGEIQQGERDEGNEEEALTTRRPRRTTRRPLRYQDGADDSDNDEKVQLETQDMKPLDKTSVLN</sequence>
<dbReference type="AlphaFoldDB" id="A0A8J4Y7I1"/>
<reference evidence="2" key="1">
    <citation type="submission" date="2020-07" db="EMBL/GenBank/DDBJ databases">
        <title>The High-quality genome of the commercially important snow crab, Chionoecetes opilio.</title>
        <authorList>
            <person name="Jeong J.-H."/>
            <person name="Ryu S."/>
        </authorList>
    </citation>
    <scope>NUCLEOTIDE SEQUENCE</scope>
    <source>
        <strain evidence="2">MADBK_172401_WGS</strain>
        <tissue evidence="2">Digestive gland</tissue>
    </source>
</reference>
<dbReference type="Proteomes" id="UP000770661">
    <property type="component" value="Unassembled WGS sequence"/>
</dbReference>
<accession>A0A8J4Y7I1</accession>